<protein>
    <submittedName>
        <fullName evidence="12">Cytochrome P450</fullName>
    </submittedName>
</protein>
<keyword evidence="10" id="KW-0175">Coiled coil</keyword>
<keyword evidence="13" id="KW-1185">Reference proteome</keyword>
<evidence type="ECO:0000313" key="12">
    <source>
        <dbReference type="EMBL" id="KAF2186179.1"/>
    </source>
</evidence>
<dbReference type="PRINTS" id="PR00385">
    <property type="entry name" value="P450"/>
</dbReference>
<dbReference type="AlphaFoldDB" id="A0A6A6E6I1"/>
<keyword evidence="11" id="KW-0812">Transmembrane</keyword>
<evidence type="ECO:0000256" key="6">
    <source>
        <dbReference type="ARBA" id="ARBA00023004"/>
    </source>
</evidence>
<evidence type="ECO:0000256" key="3">
    <source>
        <dbReference type="ARBA" id="ARBA00022617"/>
    </source>
</evidence>
<dbReference type="InterPro" id="IPR017972">
    <property type="entry name" value="Cyt_P450_CS"/>
</dbReference>
<comment type="similarity">
    <text evidence="2 9">Belongs to the cytochrome P450 family.</text>
</comment>
<dbReference type="InterPro" id="IPR036396">
    <property type="entry name" value="Cyt_P450_sf"/>
</dbReference>
<dbReference type="PRINTS" id="PR00465">
    <property type="entry name" value="EP450IV"/>
</dbReference>
<name>A0A6A6E6I1_9PEZI</name>
<dbReference type="InterPro" id="IPR002403">
    <property type="entry name" value="Cyt_P450_E_grp-IV"/>
</dbReference>
<keyword evidence="6 8" id="KW-0408">Iron</keyword>
<dbReference type="EMBL" id="ML994630">
    <property type="protein sequence ID" value="KAF2186179.1"/>
    <property type="molecule type" value="Genomic_DNA"/>
</dbReference>
<keyword evidence="7 9" id="KW-0503">Monooxygenase</keyword>
<evidence type="ECO:0000256" key="2">
    <source>
        <dbReference type="ARBA" id="ARBA00010617"/>
    </source>
</evidence>
<dbReference type="PANTHER" id="PTHR46206:SF2">
    <property type="entry name" value="CYTOCHROME P450 MONOOXYGENASE AUSG-RELATED"/>
    <property type="match status" value="1"/>
</dbReference>
<evidence type="ECO:0000313" key="13">
    <source>
        <dbReference type="Proteomes" id="UP000800200"/>
    </source>
</evidence>
<feature type="transmembrane region" description="Helical" evidence="11">
    <location>
        <begin position="20"/>
        <end position="39"/>
    </location>
</feature>
<comment type="cofactor">
    <cofactor evidence="1 8">
        <name>heme</name>
        <dbReference type="ChEBI" id="CHEBI:30413"/>
    </cofactor>
</comment>
<proteinExistence type="inferred from homology"/>
<dbReference type="Proteomes" id="UP000800200">
    <property type="component" value="Unassembled WGS sequence"/>
</dbReference>
<reference evidence="12" key="1">
    <citation type="journal article" date="2020" name="Stud. Mycol.">
        <title>101 Dothideomycetes genomes: a test case for predicting lifestyles and emergence of pathogens.</title>
        <authorList>
            <person name="Haridas S."/>
            <person name="Albert R."/>
            <person name="Binder M."/>
            <person name="Bloem J."/>
            <person name="Labutti K."/>
            <person name="Salamov A."/>
            <person name="Andreopoulos B."/>
            <person name="Baker S."/>
            <person name="Barry K."/>
            <person name="Bills G."/>
            <person name="Bluhm B."/>
            <person name="Cannon C."/>
            <person name="Castanera R."/>
            <person name="Culley D."/>
            <person name="Daum C."/>
            <person name="Ezra D."/>
            <person name="Gonzalez J."/>
            <person name="Henrissat B."/>
            <person name="Kuo A."/>
            <person name="Liang C."/>
            <person name="Lipzen A."/>
            <person name="Lutzoni F."/>
            <person name="Magnuson J."/>
            <person name="Mondo S."/>
            <person name="Nolan M."/>
            <person name="Ohm R."/>
            <person name="Pangilinan J."/>
            <person name="Park H.-J."/>
            <person name="Ramirez L."/>
            <person name="Alfaro M."/>
            <person name="Sun H."/>
            <person name="Tritt A."/>
            <person name="Yoshinaga Y."/>
            <person name="Zwiers L.-H."/>
            <person name="Turgeon B."/>
            <person name="Goodwin S."/>
            <person name="Spatafora J."/>
            <person name="Crous P."/>
            <person name="Grigoriev I."/>
        </authorList>
    </citation>
    <scope>NUCLEOTIDE SEQUENCE</scope>
    <source>
        <strain evidence="12">CBS 207.26</strain>
    </source>
</reference>
<dbReference type="GO" id="GO:0016705">
    <property type="term" value="F:oxidoreductase activity, acting on paired donors, with incorporation or reduction of molecular oxygen"/>
    <property type="evidence" value="ECO:0007669"/>
    <property type="project" value="InterPro"/>
</dbReference>
<evidence type="ECO:0000256" key="8">
    <source>
        <dbReference type="PIRSR" id="PIRSR602403-1"/>
    </source>
</evidence>
<evidence type="ECO:0000256" key="7">
    <source>
        <dbReference type="ARBA" id="ARBA00023033"/>
    </source>
</evidence>
<dbReference type="OrthoDB" id="1844152at2759"/>
<evidence type="ECO:0000256" key="10">
    <source>
        <dbReference type="SAM" id="Coils"/>
    </source>
</evidence>
<evidence type="ECO:0000256" key="11">
    <source>
        <dbReference type="SAM" id="Phobius"/>
    </source>
</evidence>
<keyword evidence="11" id="KW-1133">Transmembrane helix</keyword>
<dbReference type="Pfam" id="PF00067">
    <property type="entry name" value="p450"/>
    <property type="match status" value="1"/>
</dbReference>
<accession>A0A6A6E6I1</accession>
<keyword evidence="4 8" id="KW-0479">Metal-binding</keyword>
<gene>
    <name evidence="12" type="ORF">K469DRAFT_573293</name>
</gene>
<evidence type="ECO:0000256" key="5">
    <source>
        <dbReference type="ARBA" id="ARBA00023002"/>
    </source>
</evidence>
<evidence type="ECO:0000256" key="9">
    <source>
        <dbReference type="RuleBase" id="RU000461"/>
    </source>
</evidence>
<dbReference type="InterPro" id="IPR001128">
    <property type="entry name" value="Cyt_P450"/>
</dbReference>
<dbReference type="CDD" id="cd11041">
    <property type="entry name" value="CYP503A1-like"/>
    <property type="match status" value="1"/>
</dbReference>
<keyword evidence="3 8" id="KW-0349">Heme</keyword>
<evidence type="ECO:0000256" key="4">
    <source>
        <dbReference type="ARBA" id="ARBA00022723"/>
    </source>
</evidence>
<keyword evidence="11" id="KW-0472">Membrane</keyword>
<dbReference type="Gene3D" id="1.10.630.10">
    <property type="entry name" value="Cytochrome P450"/>
    <property type="match status" value="1"/>
</dbReference>
<feature type="binding site" description="axial binding residue" evidence="8">
    <location>
        <position position="464"/>
    </location>
    <ligand>
        <name>heme</name>
        <dbReference type="ChEBI" id="CHEBI:30413"/>
    </ligand>
    <ligandPart>
        <name>Fe</name>
        <dbReference type="ChEBI" id="CHEBI:18248"/>
    </ligandPart>
</feature>
<feature type="coiled-coil region" evidence="10">
    <location>
        <begin position="252"/>
        <end position="279"/>
    </location>
</feature>
<dbReference type="SUPFAM" id="SSF48264">
    <property type="entry name" value="Cytochrome P450"/>
    <property type="match status" value="1"/>
</dbReference>
<dbReference type="PROSITE" id="PS00086">
    <property type="entry name" value="CYTOCHROME_P450"/>
    <property type="match status" value="1"/>
</dbReference>
<dbReference type="PANTHER" id="PTHR46206">
    <property type="entry name" value="CYTOCHROME P450"/>
    <property type="match status" value="1"/>
</dbReference>
<evidence type="ECO:0000256" key="1">
    <source>
        <dbReference type="ARBA" id="ARBA00001971"/>
    </source>
</evidence>
<keyword evidence="5 9" id="KW-0560">Oxidoreductase</keyword>
<dbReference type="GO" id="GO:0004497">
    <property type="term" value="F:monooxygenase activity"/>
    <property type="evidence" value="ECO:0007669"/>
    <property type="project" value="UniProtKB-KW"/>
</dbReference>
<dbReference type="GO" id="GO:0020037">
    <property type="term" value="F:heme binding"/>
    <property type="evidence" value="ECO:0007669"/>
    <property type="project" value="InterPro"/>
</dbReference>
<sequence length="523" mass="59761">MGINLNTPWLDLTSPPNHAINPVVYFFLMCLLFLIAYSLQDAGCTNFPIINEKRLLEFSDSRVKNEFVIHGRRMFETAVRSIPGRPFRIFSDSGLMTVLPPEYANEIRNDNRLSFGRHVAKLMMAQYPGFEGFRDGGHDLHVSLDVIKSKLTQNLAKVTEPLSHECEAVLEDIFTDDKGLEKDWHSIILKNCVLQLVARLSSRIFLGEELCRDPAWLRITVDYTVNAFAAAEDLRLWHPLFRPFVHWFLPRCRLLRAQVKEARNAITMLLEKRQAMKATLLRQNKEATEFNDAIEWFQVLAKGRKYDPVNVQLGLSLAAIHTTSDLITQVLLDLAQHPEFVEPLRKEIINVLSEGGWKKTSLYSLKLLDSVIKESQRLKPVGTVSMRREVSSNVTLSDGTVLRRGSNIAVSSHRMWDPTIHTNPLEFDGYRFLKMRQKPGQENTGQLVSTGPDHLAFGHGQHACPGRFFAANEVKIALVHLLMKYDWQLLQGEVPKVREFGFSLISDPIAKLQIRRRQEEISL</sequence>
<dbReference type="GO" id="GO:0005506">
    <property type="term" value="F:iron ion binding"/>
    <property type="evidence" value="ECO:0007669"/>
    <property type="project" value="InterPro"/>
</dbReference>
<organism evidence="12 13">
    <name type="scientific">Zopfia rhizophila CBS 207.26</name>
    <dbReference type="NCBI Taxonomy" id="1314779"/>
    <lineage>
        <taxon>Eukaryota</taxon>
        <taxon>Fungi</taxon>
        <taxon>Dikarya</taxon>
        <taxon>Ascomycota</taxon>
        <taxon>Pezizomycotina</taxon>
        <taxon>Dothideomycetes</taxon>
        <taxon>Dothideomycetes incertae sedis</taxon>
        <taxon>Zopfiaceae</taxon>
        <taxon>Zopfia</taxon>
    </lineage>
</organism>